<dbReference type="SUPFAM" id="SSF53067">
    <property type="entry name" value="Actin-like ATPase domain"/>
    <property type="match status" value="1"/>
</dbReference>
<proteinExistence type="predicted"/>
<protein>
    <submittedName>
        <fullName evidence="3">Hydantoinase/oxoprolinase family protein</fullName>
    </submittedName>
</protein>
<feature type="domain" description="Hydantoinase A/oxoprolinase" evidence="1">
    <location>
        <begin position="203"/>
        <end position="490"/>
    </location>
</feature>
<sequence>MAHLLGCDVGGTFTDLCLVDEASGQAVFVKTPTTVGRQAIAVLEATRTAMRQAEIAPTALRRYAHGTTVATNAILERKGGRIALLVTRGFRDLLLIGRQTRPSLYDPKARRPQPLVPRDLVFEIDERVDAIGSVVSPLDRDSVARAAKALSTQGIEAVAIVFLHSYANRAHEHAAARLLAELCPELVISCSADVLAEIGEYGRASTTVMNAYLAPPLSRYLTALEDGLAEEGIAAPLVIMQSGGGVMPSATARGLKSVHTCLSGPAAGMMGAFHIAAQGGLRDVVTIDMGGTSFDVGLIKDGEILTRHASELEGFPLQVPMFDIITLGAGGGSIAAVDAGGLLHVGPESAGARPGPAAYGHGGTRPTVTDANVALGRLRPGRRIAGEITIDRARAAEAIRTHVAEPLGLSVEAAAEGILAVVNAAMIRGIRCMTVERGLDPAGFAVMAFGGAGPLHAVDLCAALGIPTLLVPPSPGLLCAIGLLLAPWRHVETEMLHGDLAGAAARIGTALAAARERIMHRASADVIDPDGVSVHAEIELRYRGQGHQLAVPYDPGAPLAAIAAAFHVVHRENFGYDRQDQPVEAVALRLTGSAAAPNATLPLPAGLGETGEMRVGTSPCWIDGGWQDVPVIDRARMPRGFEGRGPMLVEQTDTTLFVGNQPVRVDDAFNLIIGTAP</sequence>
<dbReference type="Pfam" id="PF05378">
    <property type="entry name" value="Hydant_A_N"/>
    <property type="match status" value="1"/>
</dbReference>
<reference evidence="3 4" key="1">
    <citation type="submission" date="2022-06" db="EMBL/GenBank/DDBJ databases">
        <title>Endosaccharibacter gen. nov., sp. nov., endophytic bacteria isolated from sugarcane.</title>
        <authorList>
            <person name="Pitiwittayakul N."/>
            <person name="Yukphan P."/>
            <person name="Charoenyingcharoen P."/>
            <person name="Tanasupawat S."/>
        </authorList>
    </citation>
    <scope>NUCLEOTIDE SEQUENCE [LARGE SCALE GENOMIC DNA]</scope>
    <source>
        <strain evidence="3 4">KSS8</strain>
    </source>
</reference>
<evidence type="ECO:0000313" key="4">
    <source>
        <dbReference type="Proteomes" id="UP001524587"/>
    </source>
</evidence>
<comment type="caution">
    <text evidence="3">The sequence shown here is derived from an EMBL/GenBank/DDBJ whole genome shotgun (WGS) entry which is preliminary data.</text>
</comment>
<evidence type="ECO:0000313" key="3">
    <source>
        <dbReference type="EMBL" id="MCQ8278516.1"/>
    </source>
</evidence>
<accession>A0ABT1W6K4</accession>
<dbReference type="PANTHER" id="PTHR11365:SF23">
    <property type="entry name" value="HYPOTHETICAL 5-OXOPROLINASE (EUROFUNG)-RELATED"/>
    <property type="match status" value="1"/>
</dbReference>
<gene>
    <name evidence="3" type="ORF">NFI95_08635</name>
</gene>
<dbReference type="InterPro" id="IPR008040">
    <property type="entry name" value="Hydant_A_N"/>
</dbReference>
<evidence type="ECO:0000259" key="2">
    <source>
        <dbReference type="Pfam" id="PF05378"/>
    </source>
</evidence>
<feature type="domain" description="Hydantoinase/oxoprolinase N-terminal" evidence="2">
    <location>
        <begin position="5"/>
        <end position="182"/>
    </location>
</feature>
<dbReference type="InterPro" id="IPR043129">
    <property type="entry name" value="ATPase_NBD"/>
</dbReference>
<dbReference type="PANTHER" id="PTHR11365">
    <property type="entry name" value="5-OXOPROLINASE RELATED"/>
    <property type="match status" value="1"/>
</dbReference>
<dbReference type="InterPro" id="IPR002821">
    <property type="entry name" value="Hydantoinase_A"/>
</dbReference>
<organism evidence="3 4">
    <name type="scientific">Endosaccharibacter trunci</name>
    <dbReference type="NCBI Taxonomy" id="2812733"/>
    <lineage>
        <taxon>Bacteria</taxon>
        <taxon>Pseudomonadati</taxon>
        <taxon>Pseudomonadota</taxon>
        <taxon>Alphaproteobacteria</taxon>
        <taxon>Acetobacterales</taxon>
        <taxon>Acetobacteraceae</taxon>
        <taxon>Endosaccharibacter</taxon>
    </lineage>
</organism>
<dbReference type="RefSeq" id="WP_422863996.1">
    <property type="nucleotide sequence ID" value="NZ_JAMSKV010000006.1"/>
</dbReference>
<dbReference type="EMBL" id="JAMSKV010000006">
    <property type="protein sequence ID" value="MCQ8278516.1"/>
    <property type="molecule type" value="Genomic_DNA"/>
</dbReference>
<dbReference type="Proteomes" id="UP001524587">
    <property type="component" value="Unassembled WGS sequence"/>
</dbReference>
<name>A0ABT1W6K4_9PROT</name>
<dbReference type="Pfam" id="PF01968">
    <property type="entry name" value="Hydantoinase_A"/>
    <property type="match status" value="1"/>
</dbReference>
<dbReference type="InterPro" id="IPR045079">
    <property type="entry name" value="Oxoprolinase-like"/>
</dbReference>
<evidence type="ECO:0000259" key="1">
    <source>
        <dbReference type="Pfam" id="PF01968"/>
    </source>
</evidence>
<keyword evidence="4" id="KW-1185">Reference proteome</keyword>